<dbReference type="Gene3D" id="2.60.120.10">
    <property type="entry name" value="Jelly Rolls"/>
    <property type="match status" value="2"/>
</dbReference>
<dbReference type="InterPro" id="IPR021120">
    <property type="entry name" value="KduI/IolB_isomerase"/>
</dbReference>
<dbReference type="GO" id="GO:0019310">
    <property type="term" value="P:inositol catabolic process"/>
    <property type="evidence" value="ECO:0007669"/>
    <property type="project" value="InterPro"/>
</dbReference>
<keyword evidence="1 2" id="KW-0413">Isomerase</keyword>
<organism evidence="2 3">
    <name type="scientific">Roseiarcus fermentans</name>
    <dbReference type="NCBI Taxonomy" id="1473586"/>
    <lineage>
        <taxon>Bacteria</taxon>
        <taxon>Pseudomonadati</taxon>
        <taxon>Pseudomonadota</taxon>
        <taxon>Alphaproteobacteria</taxon>
        <taxon>Hyphomicrobiales</taxon>
        <taxon>Roseiarcaceae</taxon>
        <taxon>Roseiarcus</taxon>
    </lineage>
</organism>
<dbReference type="SUPFAM" id="SSF51182">
    <property type="entry name" value="RmlC-like cupins"/>
    <property type="match status" value="1"/>
</dbReference>
<dbReference type="PANTHER" id="PTHR39193:SF1">
    <property type="entry name" value="5-DEOXY-GLUCURONATE ISOMERASE"/>
    <property type="match status" value="1"/>
</dbReference>
<evidence type="ECO:0000313" key="2">
    <source>
        <dbReference type="EMBL" id="RBP05758.1"/>
    </source>
</evidence>
<evidence type="ECO:0000313" key="3">
    <source>
        <dbReference type="Proteomes" id="UP000253529"/>
    </source>
</evidence>
<name>A0A366ETN7_9HYPH</name>
<gene>
    <name evidence="2" type="ORF">DFR50_13323</name>
</gene>
<dbReference type="AlphaFoldDB" id="A0A366ETN7"/>
<comment type="caution">
    <text evidence="2">The sequence shown here is derived from an EMBL/GenBank/DDBJ whole genome shotgun (WGS) entry which is preliminary data.</text>
</comment>
<dbReference type="OrthoDB" id="6121073at2"/>
<proteinExistence type="predicted"/>
<dbReference type="RefSeq" id="WP_113891752.1">
    <property type="nucleotide sequence ID" value="NZ_QNRK01000033.1"/>
</dbReference>
<protein>
    <submittedName>
        <fullName evidence="2">5-deoxyglucuronate isomerase</fullName>
    </submittedName>
</protein>
<keyword evidence="3" id="KW-1185">Reference proteome</keyword>
<dbReference type="InterPro" id="IPR011051">
    <property type="entry name" value="RmlC_Cupin_sf"/>
</dbReference>
<dbReference type="PANTHER" id="PTHR39193">
    <property type="entry name" value="5-DEOXY-GLUCURONATE ISOMERASE"/>
    <property type="match status" value="1"/>
</dbReference>
<dbReference type="PIRSF" id="PIRSF036628">
    <property type="entry name" value="IolB"/>
    <property type="match status" value="1"/>
</dbReference>
<reference evidence="2 3" key="1">
    <citation type="submission" date="2018-06" db="EMBL/GenBank/DDBJ databases">
        <title>Genomic Encyclopedia of Type Strains, Phase IV (KMG-IV): sequencing the most valuable type-strain genomes for metagenomic binning, comparative biology and taxonomic classification.</title>
        <authorList>
            <person name="Goeker M."/>
        </authorList>
    </citation>
    <scope>NUCLEOTIDE SEQUENCE [LARGE SCALE GENOMIC DNA]</scope>
    <source>
        <strain evidence="2 3">DSM 24875</strain>
    </source>
</reference>
<dbReference type="EMBL" id="QNRK01000033">
    <property type="protein sequence ID" value="RBP05758.1"/>
    <property type="molecule type" value="Genomic_DNA"/>
</dbReference>
<dbReference type="InterPro" id="IPR024203">
    <property type="entry name" value="Deoxy-glucuronate_isom_IolB"/>
</dbReference>
<dbReference type="Pfam" id="PF04962">
    <property type="entry name" value="KduI"/>
    <property type="match status" value="1"/>
</dbReference>
<dbReference type="InterPro" id="IPR014710">
    <property type="entry name" value="RmlC-like_jellyroll"/>
</dbReference>
<accession>A0A366ETN7</accession>
<dbReference type="NCBIfam" id="TIGR04378">
    <property type="entry name" value="myo_inos_iolB"/>
    <property type="match status" value="1"/>
</dbReference>
<dbReference type="GO" id="GO:0008880">
    <property type="term" value="F:glucuronate isomerase activity"/>
    <property type="evidence" value="ECO:0007669"/>
    <property type="project" value="InterPro"/>
</dbReference>
<sequence length="276" mass="29918">MSQLRVRPKADHGLVTEVTPESAGWRHVGFALHRLAAGESLEAETGAREVCLALVSGKARLAIDGEDLGEIGERMSPFEGPPWAAYIPAGGRYAITATTPLELAVCSAPGGPGHRAKLIPPGTHPQIVRGQGSNTRRVTNIMPEDDGSADALLVVEVITPGGNTSSYPPHKHDRDDLPNESYLEETYYHRFNPPQGYGFQRVYTDDRSLDESVLIEDGDVVMVPKGYHPVATLHGYDSYYLNVMAGPHRVWKFHNEPRHAWLFTGLGAPGGPAGGR</sequence>
<evidence type="ECO:0000256" key="1">
    <source>
        <dbReference type="ARBA" id="ARBA00023235"/>
    </source>
</evidence>
<dbReference type="Proteomes" id="UP000253529">
    <property type="component" value="Unassembled WGS sequence"/>
</dbReference>